<dbReference type="Proteomes" id="UP000179279">
    <property type="component" value="Unassembled WGS sequence"/>
</dbReference>
<evidence type="ECO:0000313" key="3">
    <source>
        <dbReference type="EMBL" id="OGY32861.1"/>
    </source>
</evidence>
<keyword evidence="1" id="KW-0812">Transmembrane</keyword>
<proteinExistence type="predicted"/>
<feature type="transmembrane region" description="Helical" evidence="1">
    <location>
        <begin position="30"/>
        <end position="51"/>
    </location>
</feature>
<dbReference type="Pfam" id="PF03703">
    <property type="entry name" value="bPH_2"/>
    <property type="match status" value="1"/>
</dbReference>
<evidence type="ECO:0000313" key="4">
    <source>
        <dbReference type="Proteomes" id="UP000179279"/>
    </source>
</evidence>
<accession>A0A1G1WZ66</accession>
<feature type="transmembrane region" description="Helical" evidence="1">
    <location>
        <begin position="63"/>
        <end position="88"/>
    </location>
</feature>
<keyword evidence="1" id="KW-1133">Transmembrane helix</keyword>
<gene>
    <name evidence="3" type="ORF">A3A57_03200</name>
</gene>
<sequence>MISNPQLQFEGEESGEKVLFMVRAHPITNLGWLLTALFLLLVPSAIIAILINLSINIFIPMTTIFLAVLTWSLFVLGGAFLWLLHWFFNIYILTNRRVVDIDFTGLFHRRMAQAPLKNIEDVTFTKKGIFQNFFDYGDMHIQTAGTLPNFDFHSIPDPEGSLKQILDLVAKVRRGEKGYGDTPHWPVGPEN</sequence>
<dbReference type="PANTHER" id="PTHR37938:SF1">
    <property type="entry name" value="BLL0215 PROTEIN"/>
    <property type="match status" value="1"/>
</dbReference>
<dbReference type="PANTHER" id="PTHR37938">
    <property type="entry name" value="BLL0215 PROTEIN"/>
    <property type="match status" value="1"/>
</dbReference>
<evidence type="ECO:0000256" key="1">
    <source>
        <dbReference type="SAM" id="Phobius"/>
    </source>
</evidence>
<dbReference type="AlphaFoldDB" id="A0A1G1WZ66"/>
<feature type="domain" description="YdbS-like PH" evidence="2">
    <location>
        <begin position="86"/>
        <end position="159"/>
    </location>
</feature>
<keyword evidence="1" id="KW-0472">Membrane</keyword>
<comment type="caution">
    <text evidence="3">The sequence shown here is derived from an EMBL/GenBank/DDBJ whole genome shotgun (WGS) entry which is preliminary data.</text>
</comment>
<organism evidence="3 4">
    <name type="scientific">Candidatus Woykebacteria bacterium RIFCSPLOWO2_01_FULL_41_12</name>
    <dbReference type="NCBI Taxonomy" id="1802604"/>
    <lineage>
        <taxon>Bacteria</taxon>
        <taxon>Candidatus Woykeibacteriota</taxon>
    </lineage>
</organism>
<evidence type="ECO:0000259" key="2">
    <source>
        <dbReference type="Pfam" id="PF03703"/>
    </source>
</evidence>
<protein>
    <recommendedName>
        <fullName evidence="2">YdbS-like PH domain-containing protein</fullName>
    </recommendedName>
</protein>
<name>A0A1G1WZ66_9BACT</name>
<reference evidence="3 4" key="1">
    <citation type="journal article" date="2016" name="Nat. Commun.">
        <title>Thousands of microbial genomes shed light on interconnected biogeochemical processes in an aquifer system.</title>
        <authorList>
            <person name="Anantharaman K."/>
            <person name="Brown C.T."/>
            <person name="Hug L.A."/>
            <person name="Sharon I."/>
            <person name="Castelle C.J."/>
            <person name="Probst A.J."/>
            <person name="Thomas B.C."/>
            <person name="Singh A."/>
            <person name="Wilkins M.J."/>
            <person name="Karaoz U."/>
            <person name="Brodie E.L."/>
            <person name="Williams K.H."/>
            <person name="Hubbard S.S."/>
            <person name="Banfield J.F."/>
        </authorList>
    </citation>
    <scope>NUCLEOTIDE SEQUENCE [LARGE SCALE GENOMIC DNA]</scope>
</reference>
<dbReference type="EMBL" id="MHDA01000003">
    <property type="protein sequence ID" value="OGY32861.1"/>
    <property type="molecule type" value="Genomic_DNA"/>
</dbReference>
<dbReference type="InterPro" id="IPR005182">
    <property type="entry name" value="YdbS-like_PH"/>
</dbReference>